<dbReference type="RefSeq" id="WP_281800344.1">
    <property type="nucleotide sequence ID" value="NZ_BSEC01000001.1"/>
</dbReference>
<feature type="domain" description="O-GlcNAc transferase C-terminal" evidence="8">
    <location>
        <begin position="421"/>
        <end position="602"/>
    </location>
</feature>
<dbReference type="InterPro" id="IPR029489">
    <property type="entry name" value="OGT/SEC/SPY_C"/>
</dbReference>
<evidence type="ECO:0000313" key="10">
    <source>
        <dbReference type="Proteomes" id="UP001144323"/>
    </source>
</evidence>
<evidence type="ECO:0000259" key="8">
    <source>
        <dbReference type="Pfam" id="PF13844"/>
    </source>
</evidence>
<dbReference type="SUPFAM" id="SSF48452">
    <property type="entry name" value="TPR-like"/>
    <property type="match status" value="1"/>
</dbReference>
<keyword evidence="4" id="KW-0328">Glycosyltransferase</keyword>
<dbReference type="EMBL" id="BSEC01000001">
    <property type="protein sequence ID" value="GLI91616.1"/>
    <property type="molecule type" value="Genomic_DNA"/>
</dbReference>
<dbReference type="Gene3D" id="3.40.50.11380">
    <property type="match status" value="1"/>
</dbReference>
<evidence type="ECO:0000256" key="4">
    <source>
        <dbReference type="ARBA" id="ARBA00022676"/>
    </source>
</evidence>
<evidence type="ECO:0000313" key="9">
    <source>
        <dbReference type="EMBL" id="GLI91616.1"/>
    </source>
</evidence>
<evidence type="ECO:0000256" key="2">
    <source>
        <dbReference type="ARBA" id="ARBA00005386"/>
    </source>
</evidence>
<dbReference type="EC" id="2.4.1.255" evidence="3"/>
<dbReference type="Gene3D" id="3.40.50.2000">
    <property type="entry name" value="Glycogen Phosphorylase B"/>
    <property type="match status" value="1"/>
</dbReference>
<comment type="pathway">
    <text evidence="1">Protein modification; protein glycosylation.</text>
</comment>
<dbReference type="PANTHER" id="PTHR44998:SF1">
    <property type="entry name" value="UDP-N-ACETYLGLUCOSAMINE--PEPTIDE N-ACETYLGLUCOSAMINYLTRANSFERASE 110 KDA SUBUNIT"/>
    <property type="match status" value="1"/>
</dbReference>
<keyword evidence="6" id="KW-0677">Repeat</keyword>
<feature type="domain" description="O-GlcNAc transferase C-terminal" evidence="8">
    <location>
        <begin position="254"/>
        <end position="400"/>
    </location>
</feature>
<sequence>MLAPVTSPEAIAQYFSQETQKGRAGQQTLADLFGAADTLASANQLRLAAELYRNWIAFNMSDPLAHMAYFNLAVLLRRLDDFPGAINALVECARLKPEFHQARINLGRVFEDAGHIPRALEQWNQAVAGLSGVSAETQKLKLLALQQSGRVLEAAERFEAAENLLKQAIDLRPDLPESAQHWIALRQRQCKWPVLSPSEYVTRRQLLDAMSPISLALHADDPLFQLGRACRYNRNLVGRPAPVAAAASPEAAARQPNERLRIGYVSSDLREHAVGFALVEVFELHDRSAFEIFAYSFGADRPADATQARFKAAVDHWSDVSAQDDDHVAQEIAEDGIDILVDLNGYTKNARAGIFARRPAPVIVNWCGYPGTMGSAYHHYLIADAHIVPPGSEIFYSEKVLRLACNQPLDRKRRIDHGALTRADEGLPEDSFVFCCLNGMQKITPEVFALWLRILQDTPGSVLWLLSGGADVDERLRQLARADGVDGERLLFAQKRPNALHLARMSLADLFLDTFPYGAHSTAADALTAGVPVLTRPGRSFASRFCASVVRAAGLDDFICETVDDYVRKAVTIASDPRIIRHYRHKLAAHRDKSVLRDMNATARRLEELYLDMQAARDADALPVPELVNLDAYYEIGAALDAEQACFADDASYFAAWQTKLVEWNRHTPLSPDSRLWRRP</sequence>
<protein>
    <recommendedName>
        <fullName evidence="3">protein O-GlcNAc transferase</fullName>
        <ecNumber evidence="3">2.4.1.255</ecNumber>
    </recommendedName>
</protein>
<dbReference type="SMART" id="SM00028">
    <property type="entry name" value="TPR"/>
    <property type="match status" value="3"/>
</dbReference>
<keyword evidence="10" id="KW-1185">Reference proteome</keyword>
<dbReference type="InterPro" id="IPR019734">
    <property type="entry name" value="TPR_rpt"/>
</dbReference>
<accession>A0A9W6GRE0</accession>
<reference evidence="9" key="1">
    <citation type="journal article" date="2023" name="Int. J. Syst. Evol. Microbiol.">
        <title>Methylocystis iwaonis sp. nov., a type II methane-oxidizing bacterium from surface soil of a rice paddy field in Japan, and emended description of the genus Methylocystis (ex Whittenbury et al. 1970) Bowman et al. 1993.</title>
        <authorList>
            <person name="Kaise H."/>
            <person name="Sawadogo J.B."/>
            <person name="Alam M.S."/>
            <person name="Ueno C."/>
            <person name="Dianou D."/>
            <person name="Shinjo R."/>
            <person name="Asakawa S."/>
        </authorList>
    </citation>
    <scope>NUCLEOTIDE SEQUENCE</scope>
    <source>
        <strain evidence="9">LMG27198</strain>
    </source>
</reference>
<evidence type="ECO:0000256" key="3">
    <source>
        <dbReference type="ARBA" id="ARBA00011970"/>
    </source>
</evidence>
<evidence type="ECO:0000256" key="1">
    <source>
        <dbReference type="ARBA" id="ARBA00004922"/>
    </source>
</evidence>
<keyword evidence="7" id="KW-0802">TPR repeat</keyword>
<proteinExistence type="inferred from homology"/>
<evidence type="ECO:0000256" key="6">
    <source>
        <dbReference type="ARBA" id="ARBA00022737"/>
    </source>
</evidence>
<gene>
    <name evidence="9" type="ORF">LMG27198_06080</name>
</gene>
<comment type="caution">
    <text evidence="9">The sequence shown here is derived from an EMBL/GenBank/DDBJ whole genome shotgun (WGS) entry which is preliminary data.</text>
</comment>
<comment type="similarity">
    <text evidence="2">Belongs to the glycosyltransferase 41 family. O-GlcNAc transferase subfamily.</text>
</comment>
<dbReference type="AlphaFoldDB" id="A0A9W6GRE0"/>
<dbReference type="Pfam" id="PF13844">
    <property type="entry name" value="Glyco_transf_41"/>
    <property type="match status" value="2"/>
</dbReference>
<dbReference type="GO" id="GO:0097363">
    <property type="term" value="F:protein O-acetylglucosaminyltransferase activity"/>
    <property type="evidence" value="ECO:0007669"/>
    <property type="project" value="UniProtKB-EC"/>
</dbReference>
<dbReference type="Proteomes" id="UP001144323">
    <property type="component" value="Unassembled WGS sequence"/>
</dbReference>
<dbReference type="PANTHER" id="PTHR44998">
    <property type="match status" value="1"/>
</dbReference>
<evidence type="ECO:0000256" key="7">
    <source>
        <dbReference type="ARBA" id="ARBA00022803"/>
    </source>
</evidence>
<keyword evidence="5 9" id="KW-0808">Transferase</keyword>
<dbReference type="Gene3D" id="1.25.40.10">
    <property type="entry name" value="Tetratricopeptide repeat domain"/>
    <property type="match status" value="2"/>
</dbReference>
<name>A0A9W6GRE0_9HYPH</name>
<evidence type="ECO:0000256" key="5">
    <source>
        <dbReference type="ARBA" id="ARBA00022679"/>
    </source>
</evidence>
<dbReference type="InterPro" id="IPR011990">
    <property type="entry name" value="TPR-like_helical_dom_sf"/>
</dbReference>
<organism evidence="9 10">
    <name type="scientific">Methylocystis echinoides</name>
    <dbReference type="NCBI Taxonomy" id="29468"/>
    <lineage>
        <taxon>Bacteria</taxon>
        <taxon>Pseudomonadati</taxon>
        <taxon>Pseudomonadota</taxon>
        <taxon>Alphaproteobacteria</taxon>
        <taxon>Hyphomicrobiales</taxon>
        <taxon>Methylocystaceae</taxon>
        <taxon>Methylocystis</taxon>
    </lineage>
</organism>